<dbReference type="PIRSF" id="PIRSF039085">
    <property type="entry name" value="ABC_ATPase_HisP"/>
    <property type="match status" value="1"/>
</dbReference>
<sequence>MSVLSIKGLSKSYGDKKILNNINLELTKSQILVILGHSGAGKSTLLGCACFLERMDRGSLSYGDEIIIKDSPSGSIYPSSRALQKSSAHFGLVFQHFNLFAHFNVLKNITDAPIITQKRPKDEVKKQALALLEKLQISELANAYAHELSGGQAQRVAIARALAMCPQILFLDEPTSALDPQMSIKLAKTLRELANDGMSVCIVTHDKEFAKSVADKIAFLHGGEIIAQGSVEQILSSDNEIIKTFFASQNASLTA</sequence>
<evidence type="ECO:0000256" key="1">
    <source>
        <dbReference type="ARBA" id="ARBA00004202"/>
    </source>
</evidence>
<evidence type="ECO:0000259" key="9">
    <source>
        <dbReference type="PROSITE" id="PS50893"/>
    </source>
</evidence>
<dbReference type="KEGG" id="cinf:CINF_0094"/>
<dbReference type="PANTHER" id="PTHR43166">
    <property type="entry name" value="AMINO ACID IMPORT ATP-BINDING PROTEIN"/>
    <property type="match status" value="1"/>
</dbReference>
<dbReference type="InterPro" id="IPR003439">
    <property type="entry name" value="ABC_transporter-like_ATP-bd"/>
</dbReference>
<evidence type="ECO:0000256" key="3">
    <source>
        <dbReference type="ARBA" id="ARBA00022448"/>
    </source>
</evidence>
<evidence type="ECO:0000256" key="8">
    <source>
        <dbReference type="ARBA" id="ARBA00023136"/>
    </source>
</evidence>
<keyword evidence="7" id="KW-0029">Amino-acid transport</keyword>
<evidence type="ECO:0000256" key="4">
    <source>
        <dbReference type="ARBA" id="ARBA00022475"/>
    </source>
</evidence>
<keyword evidence="6 10" id="KW-0067">ATP-binding</keyword>
<dbReference type="GO" id="GO:0005886">
    <property type="term" value="C:plasma membrane"/>
    <property type="evidence" value="ECO:0007669"/>
    <property type="project" value="UniProtKB-SubCell"/>
</dbReference>
<dbReference type="GO" id="GO:0015424">
    <property type="term" value="F:ABC-type amino acid transporter activity"/>
    <property type="evidence" value="ECO:0007669"/>
    <property type="project" value="InterPro"/>
</dbReference>
<dbReference type="InterPro" id="IPR050086">
    <property type="entry name" value="MetN_ABC_transporter-like"/>
</dbReference>
<evidence type="ECO:0000313" key="11">
    <source>
        <dbReference type="Proteomes" id="UP000509414"/>
    </source>
</evidence>
<protein>
    <submittedName>
        <fullName evidence="10">Amino acid ABC transporter, ATP-binding protein</fullName>
    </submittedName>
</protein>
<dbReference type="InterPro" id="IPR003593">
    <property type="entry name" value="AAA+_ATPase"/>
</dbReference>
<dbReference type="InterPro" id="IPR017871">
    <property type="entry name" value="ABC_transporter-like_CS"/>
</dbReference>
<dbReference type="GO" id="GO:0016887">
    <property type="term" value="F:ATP hydrolysis activity"/>
    <property type="evidence" value="ECO:0007669"/>
    <property type="project" value="InterPro"/>
</dbReference>
<keyword evidence="3" id="KW-0813">Transport</keyword>
<organism evidence="10 11">
    <name type="scientific">Candidatus Campylobacter infans</name>
    <dbReference type="NCBI Taxonomy" id="2561898"/>
    <lineage>
        <taxon>Bacteria</taxon>
        <taxon>Pseudomonadati</taxon>
        <taxon>Campylobacterota</taxon>
        <taxon>Epsilonproteobacteria</taxon>
        <taxon>Campylobacterales</taxon>
        <taxon>Campylobacteraceae</taxon>
        <taxon>Campylobacter</taxon>
    </lineage>
</organism>
<keyword evidence="4" id="KW-1003">Cell membrane</keyword>
<dbReference type="EMBL" id="CP049075">
    <property type="protein sequence ID" value="QLI04647.1"/>
    <property type="molecule type" value="Genomic_DNA"/>
</dbReference>
<dbReference type="AlphaFoldDB" id="A0A7H9CEL4"/>
<dbReference type="Pfam" id="PF00005">
    <property type="entry name" value="ABC_tran"/>
    <property type="match status" value="1"/>
</dbReference>
<dbReference type="RefSeq" id="WP_179975340.1">
    <property type="nucleotide sequence ID" value="NZ_CP049075.1"/>
</dbReference>
<feature type="domain" description="ABC transporter" evidence="9">
    <location>
        <begin position="4"/>
        <end position="247"/>
    </location>
</feature>
<keyword evidence="5" id="KW-0547">Nucleotide-binding</keyword>
<proteinExistence type="inferred from homology"/>
<dbReference type="InterPro" id="IPR030679">
    <property type="entry name" value="ABC_ATPase_HisP-typ"/>
</dbReference>
<dbReference type="PROSITE" id="PS00211">
    <property type="entry name" value="ABC_TRANSPORTER_1"/>
    <property type="match status" value="1"/>
</dbReference>
<dbReference type="InterPro" id="IPR027417">
    <property type="entry name" value="P-loop_NTPase"/>
</dbReference>
<evidence type="ECO:0000256" key="6">
    <source>
        <dbReference type="ARBA" id="ARBA00022840"/>
    </source>
</evidence>
<dbReference type="Proteomes" id="UP000509414">
    <property type="component" value="Chromosome"/>
</dbReference>
<evidence type="ECO:0000256" key="2">
    <source>
        <dbReference type="ARBA" id="ARBA00005417"/>
    </source>
</evidence>
<name>A0A7H9CEL4_9BACT</name>
<keyword evidence="8" id="KW-0472">Membrane</keyword>
<comment type="subcellular location">
    <subcellularLocation>
        <location evidence="1">Cell membrane</location>
        <topology evidence="1">Peripheral membrane protein</topology>
    </subcellularLocation>
</comment>
<keyword evidence="11" id="KW-1185">Reference proteome</keyword>
<evidence type="ECO:0000256" key="5">
    <source>
        <dbReference type="ARBA" id="ARBA00022741"/>
    </source>
</evidence>
<gene>
    <name evidence="10" type="ORF">CINF_0094</name>
</gene>
<dbReference type="Gene3D" id="3.40.50.300">
    <property type="entry name" value="P-loop containing nucleotide triphosphate hydrolases"/>
    <property type="match status" value="1"/>
</dbReference>
<reference evidence="10 11" key="1">
    <citation type="submission" date="2020-02" db="EMBL/GenBank/DDBJ databases">
        <title>Complete genome sequence of the novel Campylobacter species Candidatus Campylobacter infans.</title>
        <authorList>
            <person name="Duim B."/>
            <person name="Zomer A."/>
            <person name="van der Graaf L."/>
            <person name="Wagenaar J."/>
        </authorList>
    </citation>
    <scope>NUCLEOTIDE SEQUENCE [LARGE SCALE GENOMIC DNA]</scope>
    <source>
        <strain evidence="10 11">19S00001</strain>
    </source>
</reference>
<comment type="similarity">
    <text evidence="2">Belongs to the ABC transporter superfamily.</text>
</comment>
<dbReference type="SMART" id="SM00382">
    <property type="entry name" value="AAA"/>
    <property type="match status" value="1"/>
</dbReference>
<dbReference type="PANTHER" id="PTHR43166:SF9">
    <property type="entry name" value="GLUTAMATE_ASPARTATE IMPORT ATP-BINDING PROTEIN GLTL"/>
    <property type="match status" value="1"/>
</dbReference>
<evidence type="ECO:0000313" key="10">
    <source>
        <dbReference type="EMBL" id="QLI04647.1"/>
    </source>
</evidence>
<dbReference type="PROSITE" id="PS50893">
    <property type="entry name" value="ABC_TRANSPORTER_2"/>
    <property type="match status" value="1"/>
</dbReference>
<accession>A0A7H9CEL4</accession>
<dbReference type="GO" id="GO:0005524">
    <property type="term" value="F:ATP binding"/>
    <property type="evidence" value="ECO:0007669"/>
    <property type="project" value="UniProtKB-KW"/>
</dbReference>
<dbReference type="SUPFAM" id="SSF52540">
    <property type="entry name" value="P-loop containing nucleoside triphosphate hydrolases"/>
    <property type="match status" value="1"/>
</dbReference>
<evidence type="ECO:0000256" key="7">
    <source>
        <dbReference type="ARBA" id="ARBA00022970"/>
    </source>
</evidence>